<organism evidence="7 8">
    <name type="scientific">Paenibacillus methanolicus</name>
    <dbReference type="NCBI Taxonomy" id="582686"/>
    <lineage>
        <taxon>Bacteria</taxon>
        <taxon>Bacillati</taxon>
        <taxon>Bacillota</taxon>
        <taxon>Bacilli</taxon>
        <taxon>Bacillales</taxon>
        <taxon>Paenibacillaceae</taxon>
        <taxon>Paenibacillus</taxon>
    </lineage>
</organism>
<dbReference type="GO" id="GO:0005576">
    <property type="term" value="C:extracellular region"/>
    <property type="evidence" value="ECO:0007669"/>
    <property type="project" value="UniProtKB-SubCell"/>
</dbReference>
<dbReference type="GO" id="GO:0016837">
    <property type="term" value="F:carbon-oxygen lyase activity, acting on polysaccharides"/>
    <property type="evidence" value="ECO:0007669"/>
    <property type="project" value="TreeGrafter"/>
</dbReference>
<name>A0A5S5C439_9BACL</name>
<feature type="signal peptide" evidence="4">
    <location>
        <begin position="1"/>
        <end position="18"/>
    </location>
</feature>
<feature type="chain" id="PRO_5039443584" evidence="4">
    <location>
        <begin position="19"/>
        <end position="514"/>
    </location>
</feature>
<accession>A0A5S5C439</accession>
<evidence type="ECO:0000313" key="7">
    <source>
        <dbReference type="EMBL" id="TYP73378.1"/>
    </source>
</evidence>
<evidence type="ECO:0000256" key="3">
    <source>
        <dbReference type="ARBA" id="ARBA00022729"/>
    </source>
</evidence>
<dbReference type="SUPFAM" id="SSF51126">
    <property type="entry name" value="Pectin lyase-like"/>
    <property type="match status" value="1"/>
</dbReference>
<keyword evidence="2" id="KW-0964">Secreted</keyword>
<dbReference type="Gene3D" id="2.160.20.10">
    <property type="entry name" value="Single-stranded right-handed beta-helix, Pectin lyase-like"/>
    <property type="match status" value="1"/>
</dbReference>
<keyword evidence="8" id="KW-1185">Reference proteome</keyword>
<evidence type="ECO:0000256" key="2">
    <source>
        <dbReference type="ARBA" id="ARBA00022525"/>
    </source>
</evidence>
<dbReference type="InterPro" id="IPR052052">
    <property type="entry name" value="Polysaccharide_Lyase_9"/>
</dbReference>
<dbReference type="PANTHER" id="PTHR40088:SF2">
    <property type="entry name" value="SECRETED SUGAR HYDROLASE"/>
    <property type="match status" value="1"/>
</dbReference>
<sequence>MSITLTFRILLLASAVLAGMTASRQEISPASAASAYYVSVQGDDRNAGTKQSPWRTLRHAADVAQPGSTVYVRGGVYKEQLRITRSGSAEDGPITFASYPKERAILDGSGLPIEDRLGMIEIEDASYITVQGFEIRNLKTAKRDRLPIGIYVHGSGGHIQIRSNKVHNIANTAVPKGGDLIGRDAHGIAVYGTNAPASIHHVAIDGNELYNLVLGSSESLVVNGNVTDFVITNNSIHDNDNIGIDLIGFEGVAPDPAYDQARNGRVSGNRIANITSNYNPSYGRSLPNDSNSAGGIYVDGGKNSIIERNYSYKNDIGIEIASEHAGRSTSGITVRSNVVYQNRYTGIAMGGYDRERGATVNSAIMNNTLYLNDTLNTGGGQILLQHNTKNNRIANNIIYAGASNVFIYNEFTSNAGNTVDYNLYYAAGNRSKATWVWKNKTYVGSAAYKSRTGNDAHSIFADPGFANAAASNFHVKPTSPAIDAGQSYGFALGTLDIDGQDRIRGRSVNIGADE</sequence>
<evidence type="ECO:0000256" key="1">
    <source>
        <dbReference type="ARBA" id="ARBA00004613"/>
    </source>
</evidence>
<dbReference type="InterPro" id="IPR006626">
    <property type="entry name" value="PbH1"/>
</dbReference>
<dbReference type="RefSeq" id="WP_187434324.1">
    <property type="nucleotide sequence ID" value="NZ_VNHS01000007.1"/>
</dbReference>
<keyword evidence="7" id="KW-0456">Lyase</keyword>
<reference evidence="7 8" key="1">
    <citation type="submission" date="2019-07" db="EMBL/GenBank/DDBJ databases">
        <title>Genomic Encyclopedia of Type Strains, Phase III (KMG-III): the genomes of soil and plant-associated and newly described type strains.</title>
        <authorList>
            <person name="Whitman W."/>
        </authorList>
    </citation>
    <scope>NUCLEOTIDE SEQUENCE [LARGE SCALE GENOMIC DNA]</scope>
    <source>
        <strain evidence="7 8">BL24</strain>
    </source>
</reference>
<dbReference type="Pfam" id="PF13229">
    <property type="entry name" value="Beta_helix"/>
    <property type="match status" value="1"/>
</dbReference>
<feature type="domain" description="Right handed beta helix" evidence="6">
    <location>
        <begin position="149"/>
        <end position="353"/>
    </location>
</feature>
<evidence type="ECO:0000259" key="5">
    <source>
        <dbReference type="Pfam" id="PF07602"/>
    </source>
</evidence>
<protein>
    <submittedName>
        <fullName evidence="7">Parallel beta helix pectate lyase-like protein</fullName>
    </submittedName>
</protein>
<evidence type="ECO:0000256" key="4">
    <source>
        <dbReference type="SAM" id="SignalP"/>
    </source>
</evidence>
<dbReference type="AlphaFoldDB" id="A0A5S5C439"/>
<dbReference type="InterPro" id="IPR011050">
    <property type="entry name" value="Pectin_lyase_fold/virulence"/>
</dbReference>
<dbReference type="InterPro" id="IPR039448">
    <property type="entry name" value="Beta_helix"/>
</dbReference>
<dbReference type="Proteomes" id="UP000323257">
    <property type="component" value="Unassembled WGS sequence"/>
</dbReference>
<comment type="caution">
    <text evidence="7">The sequence shown here is derived from an EMBL/GenBank/DDBJ whole genome shotgun (WGS) entry which is preliminary data.</text>
</comment>
<dbReference type="PANTHER" id="PTHR40088">
    <property type="entry name" value="PECTATE LYASE (EUROFUNG)"/>
    <property type="match status" value="1"/>
</dbReference>
<comment type="subcellular location">
    <subcellularLocation>
        <location evidence="1">Secreted</location>
    </subcellularLocation>
</comment>
<feature type="domain" description="DUF1565" evidence="5">
    <location>
        <begin position="40"/>
        <end position="81"/>
    </location>
</feature>
<dbReference type="InterPro" id="IPR011459">
    <property type="entry name" value="DUF1565"/>
</dbReference>
<keyword evidence="3 4" id="KW-0732">Signal</keyword>
<evidence type="ECO:0000313" key="8">
    <source>
        <dbReference type="Proteomes" id="UP000323257"/>
    </source>
</evidence>
<dbReference type="EMBL" id="VNHS01000007">
    <property type="protein sequence ID" value="TYP73378.1"/>
    <property type="molecule type" value="Genomic_DNA"/>
</dbReference>
<evidence type="ECO:0000259" key="6">
    <source>
        <dbReference type="Pfam" id="PF13229"/>
    </source>
</evidence>
<dbReference type="SMART" id="SM00710">
    <property type="entry name" value="PbH1"/>
    <property type="match status" value="7"/>
</dbReference>
<dbReference type="InterPro" id="IPR012334">
    <property type="entry name" value="Pectin_lyas_fold"/>
</dbReference>
<gene>
    <name evidence="7" type="ORF">BCM02_107362</name>
</gene>
<proteinExistence type="predicted"/>
<dbReference type="Pfam" id="PF07602">
    <property type="entry name" value="DUF1565"/>
    <property type="match status" value="1"/>
</dbReference>